<keyword evidence="4" id="KW-1185">Reference proteome</keyword>
<evidence type="ECO:0000256" key="1">
    <source>
        <dbReference type="SAM" id="MobiDB-lite"/>
    </source>
</evidence>
<evidence type="ECO:0000313" key="3">
    <source>
        <dbReference type="EMBL" id="WNG44504.1"/>
    </source>
</evidence>
<keyword evidence="2" id="KW-0812">Transmembrane</keyword>
<reference evidence="3 4" key="1">
    <citation type="submission" date="2019-08" db="EMBL/GenBank/DDBJ databases">
        <title>Archangium and Cystobacter genomes.</title>
        <authorList>
            <person name="Chen I.-C.K."/>
            <person name="Wielgoss S."/>
        </authorList>
    </citation>
    <scope>NUCLEOTIDE SEQUENCE [LARGE SCALE GENOMIC DNA]</scope>
    <source>
        <strain evidence="3 4">Cbm 6</strain>
    </source>
</reference>
<feature type="compositionally biased region" description="Basic and acidic residues" evidence="1">
    <location>
        <begin position="329"/>
        <end position="342"/>
    </location>
</feature>
<feature type="transmembrane region" description="Helical" evidence="2">
    <location>
        <begin position="251"/>
        <end position="271"/>
    </location>
</feature>
<evidence type="ECO:0000313" key="4">
    <source>
        <dbReference type="Proteomes" id="UP001611383"/>
    </source>
</evidence>
<evidence type="ECO:0008006" key="5">
    <source>
        <dbReference type="Google" id="ProtNLM"/>
    </source>
</evidence>
<feature type="compositionally biased region" description="Polar residues" evidence="1">
    <location>
        <begin position="343"/>
        <end position="360"/>
    </location>
</feature>
<feature type="transmembrane region" description="Helical" evidence="2">
    <location>
        <begin position="195"/>
        <end position="217"/>
    </location>
</feature>
<evidence type="ECO:0000256" key="2">
    <source>
        <dbReference type="SAM" id="Phobius"/>
    </source>
</evidence>
<feature type="transmembrane region" description="Helical" evidence="2">
    <location>
        <begin position="169"/>
        <end position="188"/>
    </location>
</feature>
<protein>
    <recommendedName>
        <fullName evidence="5">Lipoprotein</fullName>
    </recommendedName>
</protein>
<proteinExistence type="predicted"/>
<sequence length="450" mass="47931">MRLGWMAVLLLLLVGCGTAIRVVRLDTGQGRPLVYPPRGSQEPVTLREGELREAMAELVRDVRPVARPLRFARALMFESWQEEVHLEWTGRRLVLDSPEAPRRIPEQDGLTRGYERWCERERQPRDCLSLLKDTPSLDADGRYTLAMAIAVDAVWDETKAALTEMADPAAVRANIVSAMAMYMMLWLLPEPLSKGLAATLTAGLIAYLGIDTVWGLIGGWIRLVGEVNQATTFEQLGAAGERYGKVMGRHAARAFVLLATAAIGSTAGLATKGPGLPGYSRAAVLAETQGGFRLAAVGEVQAVAVSAEGAFTIALAPGAVAMTAQNKGDGGDSPRRTSREGTEPNTGTESDDLSLTQNIDDSLRPGGRLIGSEGTSAQIRILKGGLSEARGLFDRLSIGGTVITETTYPGTLVRIPGGGTIGLRPASTSGPPTIDVRVPGIGIREIKFVP</sequence>
<dbReference type="PROSITE" id="PS51257">
    <property type="entry name" value="PROKAR_LIPOPROTEIN"/>
    <property type="match status" value="1"/>
</dbReference>
<accession>A0ABY9WL46</accession>
<gene>
    <name evidence="3" type="ORF">F0U60_10570</name>
</gene>
<dbReference type="RefSeq" id="WP_395817431.1">
    <property type="nucleotide sequence ID" value="NZ_CP043494.1"/>
</dbReference>
<keyword evidence="2" id="KW-1133">Transmembrane helix</keyword>
<keyword evidence="2" id="KW-0472">Membrane</keyword>
<name>A0ABY9WL46_9BACT</name>
<organism evidence="3 4">
    <name type="scientific">Archangium minus</name>
    <dbReference type="NCBI Taxonomy" id="83450"/>
    <lineage>
        <taxon>Bacteria</taxon>
        <taxon>Pseudomonadati</taxon>
        <taxon>Myxococcota</taxon>
        <taxon>Myxococcia</taxon>
        <taxon>Myxococcales</taxon>
        <taxon>Cystobacterineae</taxon>
        <taxon>Archangiaceae</taxon>
        <taxon>Archangium</taxon>
    </lineage>
</organism>
<dbReference type="EMBL" id="CP043494">
    <property type="protein sequence ID" value="WNG44504.1"/>
    <property type="molecule type" value="Genomic_DNA"/>
</dbReference>
<dbReference type="Proteomes" id="UP001611383">
    <property type="component" value="Chromosome"/>
</dbReference>
<feature type="region of interest" description="Disordered" evidence="1">
    <location>
        <begin position="324"/>
        <end position="361"/>
    </location>
</feature>